<proteinExistence type="predicted"/>
<dbReference type="RefSeq" id="WP_090810766.1">
    <property type="nucleotide sequence ID" value="NZ_FNKX01000003.1"/>
</dbReference>
<evidence type="ECO:0000313" key="5">
    <source>
        <dbReference type="Proteomes" id="UP000199365"/>
    </source>
</evidence>
<keyword evidence="1" id="KW-0175">Coiled coil</keyword>
<evidence type="ECO:0000256" key="2">
    <source>
        <dbReference type="SAM" id="MobiDB-lite"/>
    </source>
</evidence>
<organism evidence="4 5">
    <name type="scientific">Paraburkholderia tuberum</name>
    <dbReference type="NCBI Taxonomy" id="157910"/>
    <lineage>
        <taxon>Bacteria</taxon>
        <taxon>Pseudomonadati</taxon>
        <taxon>Pseudomonadota</taxon>
        <taxon>Betaproteobacteria</taxon>
        <taxon>Burkholderiales</taxon>
        <taxon>Burkholderiaceae</taxon>
        <taxon>Paraburkholderia</taxon>
    </lineage>
</organism>
<sequence>MLSGLSKLLDKAFILGFFLPALLGFTGFLAANADIPAFCDLLLKATSDSDKVGSLFSFLIIVWVLSLILLVLNNWFYQVLEGYKWPFNREAWKRDERNRRNRQLDLIERLRTELATENSTIERLKASKESLEYRKAESNRATVRARLYRNQERNARDFPRHENLVLPTAFGNTLRAFEGYSSEVYKVDSIFVWPRLLAVIPKDYQAIIADARAPVDFLVGLVVLGTFTSIFTLVRAIDIWLADGLAGNYLLADLFQNAAIAAAIAAIAYRLAILEARSWGDVVKSAFDLYLPALAEKLGFVLPTSQAAQREFWAAWSTQFRFHAPANTAWWTRIKPVTPAATTKADWEATDSAGESDEVRGG</sequence>
<name>A0A1H1K8X8_9BURK</name>
<evidence type="ECO:0000256" key="1">
    <source>
        <dbReference type="SAM" id="Coils"/>
    </source>
</evidence>
<feature type="coiled-coil region" evidence="1">
    <location>
        <begin position="93"/>
        <end position="141"/>
    </location>
</feature>
<dbReference type="STRING" id="157910.SAMN05445850_6638"/>
<keyword evidence="3" id="KW-0812">Transmembrane</keyword>
<dbReference type="EMBL" id="FNKX01000003">
    <property type="protein sequence ID" value="SDR58751.1"/>
    <property type="molecule type" value="Genomic_DNA"/>
</dbReference>
<feature type="transmembrane region" description="Helical" evidence="3">
    <location>
        <begin position="217"/>
        <end position="237"/>
    </location>
</feature>
<keyword evidence="5" id="KW-1185">Reference proteome</keyword>
<feature type="transmembrane region" description="Helical" evidence="3">
    <location>
        <begin position="249"/>
        <end position="269"/>
    </location>
</feature>
<feature type="region of interest" description="Disordered" evidence="2">
    <location>
        <begin position="342"/>
        <end position="362"/>
    </location>
</feature>
<dbReference type="Proteomes" id="UP000199365">
    <property type="component" value="Unassembled WGS sequence"/>
</dbReference>
<reference evidence="5" key="1">
    <citation type="submission" date="2016-10" db="EMBL/GenBank/DDBJ databases">
        <authorList>
            <person name="Varghese N."/>
            <person name="Submissions S."/>
        </authorList>
    </citation>
    <scope>NUCLEOTIDE SEQUENCE [LARGE SCALE GENOMIC DNA]</scope>
    <source>
        <strain evidence="5">DUS833</strain>
    </source>
</reference>
<keyword evidence="3" id="KW-1133">Transmembrane helix</keyword>
<keyword evidence="3" id="KW-0472">Membrane</keyword>
<feature type="transmembrane region" description="Helical" evidence="3">
    <location>
        <begin position="53"/>
        <end position="76"/>
    </location>
</feature>
<protein>
    <submittedName>
        <fullName evidence="4">Uncharacterized protein</fullName>
    </submittedName>
</protein>
<dbReference type="AlphaFoldDB" id="A0A1H1K8X8"/>
<accession>A0A1H1K8X8</accession>
<gene>
    <name evidence="4" type="ORF">SAMN05445850_6638</name>
</gene>
<evidence type="ECO:0000256" key="3">
    <source>
        <dbReference type="SAM" id="Phobius"/>
    </source>
</evidence>
<feature type="transmembrane region" description="Helical" evidence="3">
    <location>
        <begin position="12"/>
        <end position="33"/>
    </location>
</feature>
<evidence type="ECO:0000313" key="4">
    <source>
        <dbReference type="EMBL" id="SDR58751.1"/>
    </source>
</evidence>